<feature type="non-terminal residue" evidence="1">
    <location>
        <position position="235"/>
    </location>
</feature>
<dbReference type="Gene3D" id="2.60.120.920">
    <property type="match status" value="1"/>
</dbReference>
<comment type="caution">
    <text evidence="1">The sequence shown here is derived from an EMBL/GenBank/DDBJ whole genome shotgun (WGS) entry which is preliminary data.</text>
</comment>
<proteinExistence type="predicted"/>
<dbReference type="EMBL" id="CAJOBI010003837">
    <property type="protein sequence ID" value="CAF3982313.1"/>
    <property type="molecule type" value="Genomic_DNA"/>
</dbReference>
<dbReference type="InterPro" id="IPR043136">
    <property type="entry name" value="B30.2/SPRY_sf"/>
</dbReference>
<evidence type="ECO:0000313" key="2">
    <source>
        <dbReference type="Proteomes" id="UP000676336"/>
    </source>
</evidence>
<sequence>MATTDTRYRIVGDITIKGKTTTNGIIRGKKIEISYGNKKATNFETVSILQSLQPLIPESPYFVVEVHKCDPNAILAVGVAPLDINSHTGQYNNSLGYHNNTGRVYTSWKVHANTLGLQYGKGNTVAIYVTYFGERLSTALLYYDNFPVATRYHFEANKERFLPTITFSGGRVDISVLWPEAVEQLPSIIDIPISQWIRAPMGTYDTHTLLFENRSKLEDLPVQSPVPLGKNFRYF</sequence>
<name>A0A8S2N5W0_9BILA</name>
<gene>
    <name evidence="1" type="ORF">SMN809_LOCUS10927</name>
</gene>
<reference evidence="1" key="1">
    <citation type="submission" date="2021-02" db="EMBL/GenBank/DDBJ databases">
        <authorList>
            <person name="Nowell W R."/>
        </authorList>
    </citation>
    <scope>NUCLEOTIDE SEQUENCE</scope>
</reference>
<dbReference type="Proteomes" id="UP000676336">
    <property type="component" value="Unassembled WGS sequence"/>
</dbReference>
<accession>A0A8S2N5W0</accession>
<evidence type="ECO:0000313" key="1">
    <source>
        <dbReference type="EMBL" id="CAF3982313.1"/>
    </source>
</evidence>
<protein>
    <submittedName>
        <fullName evidence="1">Uncharacterized protein</fullName>
    </submittedName>
</protein>
<organism evidence="1 2">
    <name type="scientific">Rotaria magnacalcarata</name>
    <dbReference type="NCBI Taxonomy" id="392030"/>
    <lineage>
        <taxon>Eukaryota</taxon>
        <taxon>Metazoa</taxon>
        <taxon>Spiralia</taxon>
        <taxon>Gnathifera</taxon>
        <taxon>Rotifera</taxon>
        <taxon>Eurotatoria</taxon>
        <taxon>Bdelloidea</taxon>
        <taxon>Philodinida</taxon>
        <taxon>Philodinidae</taxon>
        <taxon>Rotaria</taxon>
    </lineage>
</organism>
<dbReference type="AlphaFoldDB" id="A0A8S2N5W0"/>